<accession>A0ABW1TTQ2</accession>
<dbReference type="Pfam" id="PF13671">
    <property type="entry name" value="AAA_33"/>
    <property type="match status" value="1"/>
</dbReference>
<protein>
    <submittedName>
        <fullName evidence="1">AAA family ATPase</fullName>
    </submittedName>
</protein>
<dbReference type="EMBL" id="JBHSRS010000015">
    <property type="protein sequence ID" value="MFC6280981.1"/>
    <property type="molecule type" value="Genomic_DNA"/>
</dbReference>
<dbReference type="InterPro" id="IPR011009">
    <property type="entry name" value="Kinase-like_dom_sf"/>
</dbReference>
<dbReference type="InterPro" id="IPR027417">
    <property type="entry name" value="P-loop_NTPase"/>
</dbReference>
<name>A0ABW1TTQ2_9BURK</name>
<evidence type="ECO:0000313" key="2">
    <source>
        <dbReference type="Proteomes" id="UP001596270"/>
    </source>
</evidence>
<proteinExistence type="predicted"/>
<comment type="caution">
    <text evidence="1">The sequence shown here is derived from an EMBL/GenBank/DDBJ whole genome shotgun (WGS) entry which is preliminary data.</text>
</comment>
<dbReference type="InterPro" id="IPR052732">
    <property type="entry name" value="Cell-binding_unc_protein"/>
</dbReference>
<keyword evidence="2" id="KW-1185">Reference proteome</keyword>
<dbReference type="PANTHER" id="PTHR43883">
    <property type="entry name" value="SLR0207 PROTEIN"/>
    <property type="match status" value="1"/>
</dbReference>
<dbReference type="Gene3D" id="3.40.50.300">
    <property type="entry name" value="P-loop containing nucleotide triphosphate hydrolases"/>
    <property type="match status" value="1"/>
</dbReference>
<gene>
    <name evidence="1" type="ORF">ACFQND_07025</name>
</gene>
<dbReference type="SUPFAM" id="SSF56112">
    <property type="entry name" value="Protein kinase-like (PK-like)"/>
    <property type="match status" value="1"/>
</dbReference>
<sequence length="506" mass="55780">MLPTLAAQSRRVRLSLESRAVEPEVGALIAPLARSINAQVLETPLSWVLLSGDSAWKIKKKVSLPFVDYSTLEARHHYCLEEFRLNKQLAPAMYLGVVPIGGSPHLPLLDGPGPVLDYAVHMRRLSPGSLFSERLAAQTLSMSDIEDLAVLLAELHMCAPKAAVARFANPARRAGSALAALNGVRPIATPAAARKLEHWLITEAESLRPFWEKRHVDGHVRECHGDLHLGNVGSLDARITVFDRVEFSPALRWIDVLDDIAFPIMDLSAHGRDDFAYHLLNTWLEHTGDHDALTGLRFSVVYRALVRAQVEYLRGSSGLVSAGRYFNTALAWAHGGNPWLFITTGLPGSGKTFFSGQLIERDGAIRIRSDVERKRLSGLHMLDRSLANGLSIYSDSSSARTYAHLRSLAKKIMDSGFAVIVDAAFLRQADRQIFRELAVEAAVPFVIMECKASQSVLQQRLIKRRNDASEATVDTLKELALVAEPLTKTESAFSCRPPISILPSRL</sequence>
<dbReference type="Proteomes" id="UP001596270">
    <property type="component" value="Unassembled WGS sequence"/>
</dbReference>
<dbReference type="RefSeq" id="WP_371436069.1">
    <property type="nucleotide sequence ID" value="NZ_JBHSRS010000015.1"/>
</dbReference>
<dbReference type="SUPFAM" id="SSF52540">
    <property type="entry name" value="P-loop containing nucleoside triphosphate hydrolases"/>
    <property type="match status" value="1"/>
</dbReference>
<organism evidence="1 2">
    <name type="scientific">Polaromonas aquatica</name>
    <dbReference type="NCBI Taxonomy" id="332657"/>
    <lineage>
        <taxon>Bacteria</taxon>
        <taxon>Pseudomonadati</taxon>
        <taxon>Pseudomonadota</taxon>
        <taxon>Betaproteobacteria</taxon>
        <taxon>Burkholderiales</taxon>
        <taxon>Comamonadaceae</taxon>
        <taxon>Polaromonas</taxon>
    </lineage>
</organism>
<reference evidence="2" key="1">
    <citation type="journal article" date="2019" name="Int. J. Syst. Evol. Microbiol.">
        <title>The Global Catalogue of Microorganisms (GCM) 10K type strain sequencing project: providing services to taxonomists for standard genome sequencing and annotation.</title>
        <authorList>
            <consortium name="The Broad Institute Genomics Platform"/>
            <consortium name="The Broad Institute Genome Sequencing Center for Infectious Disease"/>
            <person name="Wu L."/>
            <person name="Ma J."/>
        </authorList>
    </citation>
    <scope>NUCLEOTIDE SEQUENCE [LARGE SCALE GENOMIC DNA]</scope>
    <source>
        <strain evidence="2">CCUG 39402</strain>
    </source>
</reference>
<dbReference type="PANTHER" id="PTHR43883:SF1">
    <property type="entry name" value="GLUCONOKINASE"/>
    <property type="match status" value="1"/>
</dbReference>
<evidence type="ECO:0000313" key="1">
    <source>
        <dbReference type="EMBL" id="MFC6280981.1"/>
    </source>
</evidence>